<evidence type="ECO:0000313" key="2">
    <source>
        <dbReference type="Proteomes" id="UP000307720"/>
    </source>
</evidence>
<protein>
    <submittedName>
        <fullName evidence="1">Nitric oxide reductase activation protein</fullName>
    </submittedName>
</protein>
<comment type="caution">
    <text evidence="1">The sequence shown here is derived from an EMBL/GenBank/DDBJ whole genome shotgun (WGS) entry which is preliminary data.</text>
</comment>
<gene>
    <name evidence="1" type="ORF">E5357_08820</name>
</gene>
<keyword evidence="2" id="KW-1185">Reference proteome</keyword>
<dbReference type="EMBL" id="SRZB01000017">
    <property type="protein sequence ID" value="TGX98456.1"/>
    <property type="molecule type" value="Genomic_DNA"/>
</dbReference>
<organism evidence="1 2">
    <name type="scientific">Hominisplanchenecus murintestinalis</name>
    <dbReference type="NCBI Taxonomy" id="2941517"/>
    <lineage>
        <taxon>Bacteria</taxon>
        <taxon>Bacillati</taxon>
        <taxon>Bacillota</taxon>
        <taxon>Clostridia</taxon>
        <taxon>Lachnospirales</taxon>
        <taxon>Lachnospiraceae</taxon>
        <taxon>Hominisplanchenecus</taxon>
    </lineage>
</organism>
<accession>A0AC61R0J3</accession>
<evidence type="ECO:0000313" key="1">
    <source>
        <dbReference type="EMBL" id="TGX98456.1"/>
    </source>
</evidence>
<dbReference type="Proteomes" id="UP000307720">
    <property type="component" value="Unassembled WGS sequence"/>
</dbReference>
<proteinExistence type="predicted"/>
<sequence length="581" mass="67300">MDECYKMEVENRIRNLMWTVSGDYELDTEPDVSSFFKSKYISIYDAVKQGAFSRYFDKNLFGLYMAKKVYLGAEETSLVQIGQLCVDSAVFPKIAKERIGVPDIRKRAFEDILDTEFEKLAASFMGSVKLAVLRGYVTGNRLAEKRVREAAESIAALEGAADTMDLIRVVDRLYNTHIDRGFERKHGNLETVLAVTNEQLKTFDWQDYLDEEMREEQLERYLNRMADSMTKFSEEEKEERQRGQGGAVFLDEEAIEKMYSYIELNYGRSYLSGQEQKRINYKVCRGLHGDCTLYFTDGILANMVRVNSQSEYARKTKEINLRTWRQNYRVAKRNIDLLRDTLKRSLLLRSEREVSLGEYGKIVPNRLWKIGRTDSRKLFEREFRRDSADFVVDVLIDASGSQRARQSQVALQAFIISRALSGVLIPHRVMGFCTFWDYTVMRRFREYDEGAEADERIFEFYGSSNNRDGLAIRAAALGLEERPEEHKILIVLSDGRPNDIIVNRPNSRNPEPYFGDFAVKDTAFEVRKLRSQGTAVLGVFVGEEQDLQAERRIFGKDFAYIRNIGNFANVVGRYLKKQLEE</sequence>
<reference evidence="1" key="1">
    <citation type="submission" date="2019-04" db="EMBL/GenBank/DDBJ databases">
        <title>Microbes associate with the intestines of laboratory mice.</title>
        <authorList>
            <person name="Navarre W."/>
            <person name="Wong E."/>
            <person name="Huang K."/>
            <person name="Tropini C."/>
            <person name="Ng K."/>
            <person name="Yu B."/>
        </authorList>
    </citation>
    <scope>NUCLEOTIDE SEQUENCE</scope>
    <source>
        <strain evidence="1">NM72_1-8</strain>
    </source>
</reference>
<name>A0AC61R0J3_9FIRM</name>